<dbReference type="AlphaFoldDB" id="A0A8J2PE52"/>
<dbReference type="Proteomes" id="UP000708208">
    <property type="component" value="Unassembled WGS sequence"/>
</dbReference>
<accession>A0A8J2PE52</accession>
<sequence>SFSSIRGDLGQGHFHQFMI</sequence>
<feature type="non-terminal residue" evidence="1">
    <location>
        <position position="1"/>
    </location>
</feature>
<keyword evidence="2" id="KW-1185">Reference proteome</keyword>
<evidence type="ECO:0000313" key="2">
    <source>
        <dbReference type="Proteomes" id="UP000708208"/>
    </source>
</evidence>
<organism evidence="1 2">
    <name type="scientific">Allacma fusca</name>
    <dbReference type="NCBI Taxonomy" id="39272"/>
    <lineage>
        <taxon>Eukaryota</taxon>
        <taxon>Metazoa</taxon>
        <taxon>Ecdysozoa</taxon>
        <taxon>Arthropoda</taxon>
        <taxon>Hexapoda</taxon>
        <taxon>Collembola</taxon>
        <taxon>Symphypleona</taxon>
        <taxon>Sminthuridae</taxon>
        <taxon>Allacma</taxon>
    </lineage>
</organism>
<comment type="caution">
    <text evidence="1">The sequence shown here is derived from an EMBL/GenBank/DDBJ whole genome shotgun (WGS) entry which is preliminary data.</text>
</comment>
<evidence type="ECO:0000313" key="1">
    <source>
        <dbReference type="EMBL" id="CAG7818383.1"/>
    </source>
</evidence>
<name>A0A8J2PE52_9HEXA</name>
<dbReference type="EMBL" id="CAJVCH010419254">
    <property type="protein sequence ID" value="CAG7818383.1"/>
    <property type="molecule type" value="Genomic_DNA"/>
</dbReference>
<proteinExistence type="predicted"/>
<protein>
    <submittedName>
        <fullName evidence="1">Uncharacterized protein</fullName>
    </submittedName>
</protein>
<reference evidence="1" key="1">
    <citation type="submission" date="2021-06" db="EMBL/GenBank/DDBJ databases">
        <authorList>
            <person name="Hodson N. C."/>
            <person name="Mongue J. A."/>
            <person name="Jaron S. K."/>
        </authorList>
    </citation>
    <scope>NUCLEOTIDE SEQUENCE</scope>
</reference>
<gene>
    <name evidence="1" type="ORF">AFUS01_LOCUS28889</name>
</gene>